<keyword evidence="4 9" id="KW-0227">DNA damage</keyword>
<dbReference type="PROSITE" id="PS50162">
    <property type="entry name" value="RECA_2"/>
    <property type="match status" value="1"/>
</dbReference>
<evidence type="ECO:0000256" key="3">
    <source>
        <dbReference type="ARBA" id="ARBA00022741"/>
    </source>
</evidence>
<dbReference type="STRING" id="387631.Asulf_02189"/>
<comment type="similarity">
    <text evidence="1 9">Belongs to the eukaryotic RecA-like protein family. RadB subfamily.</text>
</comment>
<proteinExistence type="inferred from homology"/>
<evidence type="ECO:0000313" key="11">
    <source>
        <dbReference type="EMBL" id="AGK62142.1"/>
    </source>
</evidence>
<protein>
    <recommendedName>
        <fullName evidence="2 9">DNA repair and recombination protein RadB</fullName>
    </recommendedName>
</protein>
<evidence type="ECO:0000259" key="10">
    <source>
        <dbReference type="PROSITE" id="PS50162"/>
    </source>
</evidence>
<evidence type="ECO:0000256" key="6">
    <source>
        <dbReference type="ARBA" id="ARBA00023125"/>
    </source>
</evidence>
<keyword evidence="6 9" id="KW-0238">DNA-binding</keyword>
<evidence type="ECO:0000256" key="5">
    <source>
        <dbReference type="ARBA" id="ARBA00022840"/>
    </source>
</evidence>
<dbReference type="EMBL" id="CP005290">
    <property type="protein sequence ID" value="AGK62142.1"/>
    <property type="molecule type" value="Genomic_DNA"/>
</dbReference>
<gene>
    <name evidence="9" type="primary">radB</name>
    <name evidence="11" type="ORF">Asulf_02189</name>
</gene>
<dbReference type="InterPro" id="IPR013632">
    <property type="entry name" value="Rad51_C"/>
</dbReference>
<keyword evidence="12" id="KW-1185">Reference proteome</keyword>
<dbReference type="InterPro" id="IPR027417">
    <property type="entry name" value="P-loop_NTPase"/>
</dbReference>
<dbReference type="PIRSF" id="PIRSF003336">
    <property type="entry name" value="RadB"/>
    <property type="match status" value="1"/>
</dbReference>
<evidence type="ECO:0000256" key="2">
    <source>
        <dbReference type="ARBA" id="ARBA00018143"/>
    </source>
</evidence>
<keyword evidence="3 9" id="KW-0547">Nucleotide-binding</keyword>
<keyword evidence="7 9" id="KW-0233">DNA recombination</keyword>
<organism evidence="11 12">
    <name type="scientific">Archaeoglobus sulfaticallidus PM70-1</name>
    <dbReference type="NCBI Taxonomy" id="387631"/>
    <lineage>
        <taxon>Archaea</taxon>
        <taxon>Methanobacteriati</taxon>
        <taxon>Methanobacteriota</taxon>
        <taxon>Archaeoglobi</taxon>
        <taxon>Archaeoglobales</taxon>
        <taxon>Archaeoglobaceae</taxon>
        <taxon>Archaeoglobus</taxon>
    </lineage>
</organism>
<dbReference type="Pfam" id="PF08423">
    <property type="entry name" value="Rad51"/>
    <property type="match status" value="1"/>
</dbReference>
<name>N0BIK2_9EURY</name>
<evidence type="ECO:0000313" key="12">
    <source>
        <dbReference type="Proteomes" id="UP000013307"/>
    </source>
</evidence>
<keyword evidence="5 9" id="KW-0067">ATP-binding</keyword>
<accession>N0BIK2</accession>
<dbReference type="Gene3D" id="3.40.50.300">
    <property type="entry name" value="P-loop containing nucleotide triphosphate hydrolases"/>
    <property type="match status" value="1"/>
</dbReference>
<dbReference type="eggNOG" id="arCOG00417">
    <property type="taxonomic scope" value="Archaea"/>
</dbReference>
<evidence type="ECO:0000256" key="8">
    <source>
        <dbReference type="ARBA" id="ARBA00024641"/>
    </source>
</evidence>
<dbReference type="OrthoDB" id="17644at2157"/>
<dbReference type="InterPro" id="IPR003593">
    <property type="entry name" value="AAA+_ATPase"/>
</dbReference>
<dbReference type="NCBIfam" id="TIGR02237">
    <property type="entry name" value="recomb_radB"/>
    <property type="match status" value="1"/>
</dbReference>
<dbReference type="Proteomes" id="UP000013307">
    <property type="component" value="Chromosome"/>
</dbReference>
<dbReference type="PRINTS" id="PR01874">
    <property type="entry name" value="DNAREPAIRADA"/>
</dbReference>
<sequence length="219" mass="24474">MNLPTGSDCLDRLLGGGVEKGIITQIYGPSATGKTSICLMLTYTTAMNEGKVIYIDTEGLSRERVNQIFEIKEALNNVFLYEVMNFRQQSSAIREASKLCRSEKIDLIVVDSITALYRSELENDEKQIKIKRELTSQLTFLLGLARKYNLAVVVTNQMFTDVRSGEIKPLGGPSLDHLSKTIVGLEKVNRERIATLIKHRSKAEGERCSFIITDKGVEP</sequence>
<dbReference type="SMART" id="SM00382">
    <property type="entry name" value="AAA"/>
    <property type="match status" value="1"/>
</dbReference>
<evidence type="ECO:0000256" key="1">
    <source>
        <dbReference type="ARBA" id="ARBA00006876"/>
    </source>
</evidence>
<evidence type="ECO:0000256" key="7">
    <source>
        <dbReference type="ARBA" id="ARBA00023172"/>
    </source>
</evidence>
<evidence type="ECO:0000256" key="4">
    <source>
        <dbReference type="ARBA" id="ARBA00022763"/>
    </source>
</evidence>
<reference evidence="11 12" key="1">
    <citation type="journal article" date="2013" name="Genome Announc.">
        <title>Complete Genome Sequence of the Thermophilic and Facultatively Chemolithoautotrophic Sulfate Reducer Archaeoglobus sulfaticallidus Strain PM70-1T.</title>
        <authorList>
            <person name="Stokke R."/>
            <person name="Hocking W.P."/>
            <person name="Steinsbu B.O."/>
            <person name="Steen I.H."/>
        </authorList>
    </citation>
    <scope>NUCLEOTIDE SEQUENCE [LARGE SCALE GENOMIC DNA]</scope>
    <source>
        <strain evidence="11">PM70-1</strain>
    </source>
</reference>
<dbReference type="InterPro" id="IPR020588">
    <property type="entry name" value="RecA_ATP-bd"/>
</dbReference>
<feature type="domain" description="RecA family profile 1" evidence="10">
    <location>
        <begin position="1"/>
        <end position="158"/>
    </location>
</feature>
<dbReference type="KEGG" id="ast:Asulf_02189"/>
<dbReference type="InterPro" id="IPR011939">
    <property type="entry name" value="DNA_repair_and_recomb_RadB"/>
</dbReference>
<dbReference type="SUPFAM" id="SSF52540">
    <property type="entry name" value="P-loop containing nucleoside triphosphate hydrolases"/>
    <property type="match status" value="1"/>
</dbReference>
<dbReference type="HAMAP" id="MF_00350">
    <property type="entry name" value="RadB"/>
    <property type="match status" value="1"/>
</dbReference>
<comment type="function">
    <text evidence="8 9">Involved in DNA repair and in homologous recombination. May regulate the cleavage reactions of the branch-structured DNA. Has a very weak ATPase activity that is not stimulated by DNA. Binds DNA but does not promote DNA strands exchange.</text>
</comment>
<dbReference type="PANTHER" id="PTHR22942:SF47">
    <property type="entry name" value="DNA REPAIR AND RECOMBINATION PROTEIN RADB"/>
    <property type="match status" value="1"/>
</dbReference>
<dbReference type="GO" id="GO:0003684">
    <property type="term" value="F:damaged DNA binding"/>
    <property type="evidence" value="ECO:0007669"/>
    <property type="project" value="UniProtKB-UniRule"/>
</dbReference>
<dbReference type="PANTHER" id="PTHR22942">
    <property type="entry name" value="RECA/RAD51/RADA DNA STRAND-PAIRING FAMILY MEMBER"/>
    <property type="match status" value="1"/>
</dbReference>
<dbReference type="GO" id="GO:0005524">
    <property type="term" value="F:ATP binding"/>
    <property type="evidence" value="ECO:0007669"/>
    <property type="project" value="UniProtKB-UniRule"/>
</dbReference>
<dbReference type="HOGENOM" id="CLU_041732_2_0_2"/>
<dbReference type="GO" id="GO:0140664">
    <property type="term" value="F:ATP-dependent DNA damage sensor activity"/>
    <property type="evidence" value="ECO:0007669"/>
    <property type="project" value="InterPro"/>
</dbReference>
<dbReference type="GO" id="GO:0006281">
    <property type="term" value="P:DNA repair"/>
    <property type="evidence" value="ECO:0007669"/>
    <property type="project" value="UniProtKB-UniRule"/>
</dbReference>
<evidence type="ECO:0000256" key="9">
    <source>
        <dbReference type="HAMAP-Rule" id="MF_00350"/>
    </source>
</evidence>
<dbReference type="GO" id="GO:0006310">
    <property type="term" value="P:DNA recombination"/>
    <property type="evidence" value="ECO:0007669"/>
    <property type="project" value="UniProtKB-UniRule"/>
</dbReference>
<dbReference type="AlphaFoldDB" id="N0BIK2"/>